<dbReference type="Gene3D" id="2.160.10.10">
    <property type="entry name" value="Hexapeptide repeat proteins"/>
    <property type="match status" value="1"/>
</dbReference>
<dbReference type="EMBL" id="FQZC01000006">
    <property type="protein sequence ID" value="SHK02566.1"/>
    <property type="molecule type" value="Genomic_DNA"/>
</dbReference>
<keyword evidence="3" id="KW-0677">Repeat</keyword>
<dbReference type="Pfam" id="PF05523">
    <property type="entry name" value="FdtA"/>
    <property type="match status" value="1"/>
</dbReference>
<evidence type="ECO:0000313" key="7">
    <source>
        <dbReference type="Proteomes" id="UP000184290"/>
    </source>
</evidence>
<dbReference type="CDD" id="cd03358">
    <property type="entry name" value="LbH_WxcM_N_like"/>
    <property type="match status" value="1"/>
</dbReference>
<dbReference type="SUPFAM" id="SSF51182">
    <property type="entry name" value="RmlC-like cupins"/>
    <property type="match status" value="1"/>
</dbReference>
<dbReference type="PANTHER" id="PTHR43300:SF4">
    <property type="entry name" value="ACYL-[ACYL-CARRIER-PROTEIN]--UDP-N-ACETYLGLUCOSAMINE O-ACYLTRANSFERASE"/>
    <property type="match status" value="1"/>
</dbReference>
<keyword evidence="4" id="KW-0012">Acyltransferase</keyword>
<name>A0ABY1IRF0_9HYPH</name>
<dbReference type="InterPro" id="IPR018357">
    <property type="entry name" value="Hexapep_transf_CS"/>
</dbReference>
<dbReference type="InterPro" id="IPR008894">
    <property type="entry name" value="QdtA_cupin_dom"/>
</dbReference>
<proteinExistence type="inferred from homology"/>
<organism evidence="6 7">
    <name type="scientific">Aureimonas altamirensis DSM 21988</name>
    <dbReference type="NCBI Taxonomy" id="1121026"/>
    <lineage>
        <taxon>Bacteria</taxon>
        <taxon>Pseudomonadati</taxon>
        <taxon>Pseudomonadota</taxon>
        <taxon>Alphaproteobacteria</taxon>
        <taxon>Hyphomicrobiales</taxon>
        <taxon>Aurantimonadaceae</taxon>
        <taxon>Aureimonas</taxon>
    </lineage>
</organism>
<dbReference type="Gene3D" id="2.60.120.10">
    <property type="entry name" value="Jelly Rolls"/>
    <property type="match status" value="1"/>
</dbReference>
<evidence type="ECO:0000313" key="6">
    <source>
        <dbReference type="EMBL" id="SHK02566.1"/>
    </source>
</evidence>
<dbReference type="Proteomes" id="UP000184290">
    <property type="component" value="Unassembled WGS sequence"/>
</dbReference>
<accession>A0ABY1IRF0</accession>
<dbReference type="RefSeq" id="WP_060610764.1">
    <property type="nucleotide sequence ID" value="NZ_FQZC01000006.1"/>
</dbReference>
<dbReference type="Pfam" id="PF00132">
    <property type="entry name" value="Hexapep"/>
    <property type="match status" value="2"/>
</dbReference>
<evidence type="ECO:0000256" key="2">
    <source>
        <dbReference type="ARBA" id="ARBA00022679"/>
    </source>
</evidence>
<feature type="domain" description="Sugar 3,4-ketoisomerase QdtA cupin" evidence="5">
    <location>
        <begin position="197"/>
        <end position="321"/>
    </location>
</feature>
<evidence type="ECO:0000259" key="5">
    <source>
        <dbReference type="Pfam" id="PF05523"/>
    </source>
</evidence>
<protein>
    <submittedName>
        <fullName evidence="6">Acetyltransferase (Isoleucine patch superfamily)</fullName>
    </submittedName>
</protein>
<gene>
    <name evidence="6" type="ORF">SAMN02745911_3998</name>
</gene>
<dbReference type="CDD" id="cd20292">
    <property type="entry name" value="cupin_QdtA-like"/>
    <property type="match status" value="1"/>
</dbReference>
<dbReference type="SUPFAM" id="SSF51161">
    <property type="entry name" value="Trimeric LpxA-like enzymes"/>
    <property type="match status" value="1"/>
</dbReference>
<dbReference type="InterPro" id="IPR011051">
    <property type="entry name" value="RmlC_Cupin_sf"/>
</dbReference>
<evidence type="ECO:0000256" key="4">
    <source>
        <dbReference type="ARBA" id="ARBA00023315"/>
    </source>
</evidence>
<dbReference type="PROSITE" id="PS00101">
    <property type="entry name" value="HEXAPEP_TRANSFERASES"/>
    <property type="match status" value="1"/>
</dbReference>
<keyword evidence="7" id="KW-1185">Reference proteome</keyword>
<keyword evidence="2" id="KW-0808">Transferase</keyword>
<dbReference type="InterPro" id="IPR014710">
    <property type="entry name" value="RmlC-like_jellyroll"/>
</dbReference>
<sequence>MSQASYNQPFVHPQGLCETENVGAGTRIWAFAHVLPGARLGRDCNICDHVFIENDVVVGDGVTVKCGVQLWDGVRLGDRVFIGPNVTFTNDRFPRSKQYPEAFLQTVVEDDASVGANATILPGVKIGRGAMVGAGAVVTRDVPANATVVGNPAKIIGYQDNSATKREGTEGSSTISEGELGVAIGSRVQLGIGRCFVERLPHFTDMRGSLTPLELNKGLPFAPARIFLVYGVASHHVRGEHAHHRCEQFLVAAHGGVSVVLDDGMHRREVRLTDQTMGLYLPPMVWGVQYKFDRESVLMVAASHLYESNDYIRDYGDFLKLAAASSKS</sequence>
<comment type="similarity">
    <text evidence="1">Belongs to the transferase hexapeptide repeat family.</text>
</comment>
<dbReference type="InterPro" id="IPR050179">
    <property type="entry name" value="Trans_hexapeptide_repeat"/>
</dbReference>
<comment type="caution">
    <text evidence="6">The sequence shown here is derived from an EMBL/GenBank/DDBJ whole genome shotgun (WGS) entry which is preliminary data.</text>
</comment>
<evidence type="ECO:0000256" key="3">
    <source>
        <dbReference type="ARBA" id="ARBA00022737"/>
    </source>
</evidence>
<reference evidence="6 7" key="1">
    <citation type="submission" date="2016-11" db="EMBL/GenBank/DDBJ databases">
        <authorList>
            <person name="Varghese N."/>
            <person name="Submissions S."/>
        </authorList>
    </citation>
    <scope>NUCLEOTIDE SEQUENCE [LARGE SCALE GENOMIC DNA]</scope>
    <source>
        <strain evidence="6 7">DSM 21988</strain>
    </source>
</reference>
<dbReference type="InterPro" id="IPR011004">
    <property type="entry name" value="Trimer_LpxA-like_sf"/>
</dbReference>
<evidence type="ECO:0000256" key="1">
    <source>
        <dbReference type="ARBA" id="ARBA00007274"/>
    </source>
</evidence>
<dbReference type="PANTHER" id="PTHR43300">
    <property type="entry name" value="ACETYLTRANSFERASE"/>
    <property type="match status" value="1"/>
</dbReference>
<dbReference type="InterPro" id="IPR001451">
    <property type="entry name" value="Hexapep"/>
</dbReference>